<dbReference type="Proteomes" id="UP000541444">
    <property type="component" value="Unassembled WGS sequence"/>
</dbReference>
<dbReference type="Gene3D" id="3.40.50.2300">
    <property type="match status" value="2"/>
</dbReference>
<feature type="transmembrane region" description="Helical" evidence="14">
    <location>
        <begin position="800"/>
        <end position="819"/>
    </location>
</feature>
<keyword evidence="10" id="KW-0407">Ion channel</keyword>
<keyword evidence="12" id="KW-0175">Coiled coil</keyword>
<dbReference type="SUPFAM" id="SSF53822">
    <property type="entry name" value="Periplasmic binding protein-like I"/>
    <property type="match status" value="1"/>
</dbReference>
<feature type="compositionally biased region" description="Basic and acidic residues" evidence="13">
    <location>
        <begin position="1061"/>
        <end position="1071"/>
    </location>
</feature>
<evidence type="ECO:0000256" key="2">
    <source>
        <dbReference type="ARBA" id="ARBA00022448"/>
    </source>
</evidence>
<dbReference type="CDD" id="cd13686">
    <property type="entry name" value="GluR_Plant"/>
    <property type="match status" value="1"/>
</dbReference>
<dbReference type="SUPFAM" id="SSF53850">
    <property type="entry name" value="Periplasmic binding protein-like II"/>
    <property type="match status" value="1"/>
</dbReference>
<dbReference type="InterPro" id="IPR044440">
    <property type="entry name" value="GABAb_receptor_plant_PBP1"/>
</dbReference>
<evidence type="ECO:0000256" key="15">
    <source>
        <dbReference type="SAM" id="SignalP"/>
    </source>
</evidence>
<evidence type="ECO:0000256" key="1">
    <source>
        <dbReference type="ARBA" id="ARBA00004141"/>
    </source>
</evidence>
<dbReference type="FunFam" id="3.40.50.2300:FF:000188">
    <property type="entry name" value="Glutamate receptor"/>
    <property type="match status" value="1"/>
</dbReference>
<dbReference type="InterPro" id="IPR001320">
    <property type="entry name" value="Iontro_rcpt_C"/>
</dbReference>
<dbReference type="OrthoDB" id="5984008at2759"/>
<feature type="transmembrane region" description="Helical" evidence="14">
    <location>
        <begin position="560"/>
        <end position="580"/>
    </location>
</feature>
<keyword evidence="5" id="KW-0406">Ion transport</keyword>
<protein>
    <recommendedName>
        <fullName evidence="16">Ionotropic glutamate receptor C-terminal domain-containing protein</fullName>
    </recommendedName>
</protein>
<dbReference type="Pfam" id="PF01094">
    <property type="entry name" value="ANF_receptor"/>
    <property type="match status" value="1"/>
</dbReference>
<reference evidence="17 18" key="1">
    <citation type="journal article" date="2020" name="IScience">
        <title>Genome Sequencing of the Endangered Kingdonia uniflora (Circaeasteraceae, Ranunculales) Reveals Potential Mechanisms of Evolutionary Specialization.</title>
        <authorList>
            <person name="Sun Y."/>
            <person name="Deng T."/>
            <person name="Zhang A."/>
            <person name="Moore M.J."/>
            <person name="Landis J.B."/>
            <person name="Lin N."/>
            <person name="Zhang H."/>
            <person name="Zhang X."/>
            <person name="Huang J."/>
            <person name="Zhang X."/>
            <person name="Sun H."/>
            <person name="Wang H."/>
        </authorList>
    </citation>
    <scope>NUCLEOTIDE SEQUENCE [LARGE SCALE GENOMIC DNA]</scope>
    <source>
        <strain evidence="17">TB1705</strain>
        <tissue evidence="17">Leaf</tissue>
    </source>
</reference>
<dbReference type="FunFam" id="1.10.287.70:FF:000172">
    <property type="entry name" value="Glutamate receptor"/>
    <property type="match status" value="1"/>
</dbReference>
<dbReference type="InterPro" id="IPR001828">
    <property type="entry name" value="ANF_lig-bd_rcpt"/>
</dbReference>
<keyword evidence="7" id="KW-0675">Receptor</keyword>
<evidence type="ECO:0000313" key="18">
    <source>
        <dbReference type="Proteomes" id="UP000541444"/>
    </source>
</evidence>
<gene>
    <name evidence="17" type="ORF">GIB67_030467</name>
</gene>
<keyword evidence="11" id="KW-1015">Disulfide bond</keyword>
<evidence type="ECO:0000256" key="4">
    <source>
        <dbReference type="ARBA" id="ARBA00022989"/>
    </source>
</evidence>
<keyword evidence="9" id="KW-1071">Ligand-gated ion channel</keyword>
<feature type="region of interest" description="Disordered" evidence="13">
    <location>
        <begin position="1061"/>
        <end position="1095"/>
    </location>
</feature>
<dbReference type="Gene3D" id="3.40.190.10">
    <property type="entry name" value="Periplasmic binding protein-like II"/>
    <property type="match status" value="1"/>
</dbReference>
<feature type="disulfide bond" evidence="11">
    <location>
        <begin position="728"/>
        <end position="783"/>
    </location>
</feature>
<keyword evidence="8" id="KW-0325">Glycoprotein</keyword>
<dbReference type="GO" id="GO:0016020">
    <property type="term" value="C:membrane"/>
    <property type="evidence" value="ECO:0007669"/>
    <property type="project" value="UniProtKB-SubCell"/>
</dbReference>
<dbReference type="Gene3D" id="1.10.287.70">
    <property type="match status" value="1"/>
</dbReference>
<dbReference type="GO" id="GO:0015276">
    <property type="term" value="F:ligand-gated monoatomic ion channel activity"/>
    <property type="evidence" value="ECO:0007669"/>
    <property type="project" value="InterPro"/>
</dbReference>
<evidence type="ECO:0000256" key="11">
    <source>
        <dbReference type="PIRSR" id="PIRSR037090-50"/>
    </source>
</evidence>
<accession>A0A7J7P740</accession>
<dbReference type="AlphaFoldDB" id="A0A7J7P740"/>
<keyword evidence="15" id="KW-0732">Signal</keyword>
<dbReference type="CDD" id="cd19990">
    <property type="entry name" value="PBP1_GABAb_receptor_plant"/>
    <property type="match status" value="1"/>
</dbReference>
<comment type="caution">
    <text evidence="17">The sequence shown here is derived from an EMBL/GenBank/DDBJ whole genome shotgun (WGS) entry which is preliminary data.</text>
</comment>
<evidence type="ECO:0000256" key="12">
    <source>
        <dbReference type="SAM" id="Coils"/>
    </source>
</evidence>
<feature type="chain" id="PRO_5029883679" description="Ionotropic glutamate receptor C-terminal domain-containing protein" evidence="15">
    <location>
        <begin position="24"/>
        <end position="1095"/>
    </location>
</feature>
<feature type="domain" description="Ionotropic glutamate receptor C-terminal" evidence="16">
    <location>
        <begin position="450"/>
        <end position="779"/>
    </location>
</feature>
<evidence type="ECO:0000256" key="10">
    <source>
        <dbReference type="ARBA" id="ARBA00023303"/>
    </source>
</evidence>
<dbReference type="Pfam" id="PF00060">
    <property type="entry name" value="Lig_chan"/>
    <property type="match status" value="1"/>
</dbReference>
<evidence type="ECO:0000256" key="3">
    <source>
        <dbReference type="ARBA" id="ARBA00022692"/>
    </source>
</evidence>
<keyword evidence="6 14" id="KW-0472">Membrane</keyword>
<keyword evidence="2" id="KW-0813">Transport</keyword>
<evidence type="ECO:0000313" key="17">
    <source>
        <dbReference type="EMBL" id="KAF6175249.1"/>
    </source>
</evidence>
<comment type="subcellular location">
    <subcellularLocation>
        <location evidence="1">Membrane</location>
        <topology evidence="1">Multi-pass membrane protein</topology>
    </subcellularLocation>
</comment>
<feature type="compositionally biased region" description="Acidic residues" evidence="13">
    <location>
        <begin position="871"/>
        <end position="883"/>
    </location>
</feature>
<evidence type="ECO:0000256" key="14">
    <source>
        <dbReference type="SAM" id="Phobius"/>
    </source>
</evidence>
<feature type="compositionally biased region" description="Polar residues" evidence="13">
    <location>
        <begin position="894"/>
        <end position="905"/>
    </location>
</feature>
<keyword evidence="18" id="KW-1185">Reference proteome</keyword>
<organism evidence="17 18">
    <name type="scientific">Kingdonia uniflora</name>
    <dbReference type="NCBI Taxonomy" id="39325"/>
    <lineage>
        <taxon>Eukaryota</taxon>
        <taxon>Viridiplantae</taxon>
        <taxon>Streptophyta</taxon>
        <taxon>Embryophyta</taxon>
        <taxon>Tracheophyta</taxon>
        <taxon>Spermatophyta</taxon>
        <taxon>Magnoliopsida</taxon>
        <taxon>Ranunculales</taxon>
        <taxon>Circaeasteraceae</taxon>
        <taxon>Kingdonia</taxon>
    </lineage>
</organism>
<feature type="region of interest" description="Disordered" evidence="13">
    <location>
        <begin position="839"/>
        <end position="927"/>
    </location>
</feature>
<feature type="transmembrane region" description="Helical" evidence="14">
    <location>
        <begin position="623"/>
        <end position="641"/>
    </location>
</feature>
<keyword evidence="3 14" id="KW-0812">Transmembrane</keyword>
<dbReference type="SMART" id="SM00079">
    <property type="entry name" value="PBPe"/>
    <property type="match status" value="1"/>
</dbReference>
<dbReference type="InterPro" id="IPR015683">
    <property type="entry name" value="Ionotropic_Glu_rcpt"/>
</dbReference>
<dbReference type="PANTHER" id="PTHR18966">
    <property type="entry name" value="IONOTROPIC GLUTAMATE RECEPTOR"/>
    <property type="match status" value="1"/>
</dbReference>
<evidence type="ECO:0000256" key="7">
    <source>
        <dbReference type="ARBA" id="ARBA00023170"/>
    </source>
</evidence>
<evidence type="ECO:0000256" key="6">
    <source>
        <dbReference type="ARBA" id="ARBA00023136"/>
    </source>
</evidence>
<evidence type="ECO:0000256" key="8">
    <source>
        <dbReference type="ARBA" id="ARBA00023180"/>
    </source>
</evidence>
<keyword evidence="4 14" id="KW-1133">Transmembrane helix</keyword>
<feature type="signal peptide" evidence="15">
    <location>
        <begin position="1"/>
        <end position="23"/>
    </location>
</feature>
<evidence type="ECO:0000256" key="5">
    <source>
        <dbReference type="ARBA" id="ARBA00023065"/>
    </source>
</evidence>
<sequence length="1095" mass="122117">MLSSPPAISCFTLLILLFSHAIARESQDAPTTDKDIKVGIGAIVDYTSRFGKEEKVAMEMAIDDFFKCTSQKAVIHIIDSGGDPGRASFAAKELINDKQVQAIVGLRTWEAAAAVAEQGNKAQIPILTLSDTVPSYAFQRWPFLIRAVRSQHLQMKAVAAIITTWKWRRVSVIYEDINSATTSIVPYLIDALHEVGSEIDQLLPLSSLSASFWEELGKLKRRQCRVFIVHISSLPLATRMFREAKEMGMLDKNSVWITTDGIAGILDSVNASVISSMQGVLGVQSYFPRSTSQFKDFYVRLRSRFRWEFPNETFIEPEIFSLQAYDAIWAVALGMVGSPTCNSINNQMDVLSGHRLLGRILLSVFEGLTGKFYFLEGTMAKANTFRIINVVGKSYRELGFWLDGSNFLENIDGGGKNSTSMSILGQVFWPGGPWFNPRGWAIPTSENPLRIVVPVKTTFDEFVNVRYDQPGSDPSVNGFAIEVFKASLKYLSYDIVYKFVTYGAFEKNADAVVADTAIIANRYQYAEFSQPYAESGLQIVFRARSKTPNKAWLFMKPFTLPMWAFTGAINIYNGFVVWLIERKDNKDLKEGSLYNQMGTLVWLAFVTLFSVQGERMHSNLSRVAMIVWLFVALIITQSYTASLSSMLTIHRLQTTEVTIESLKRNNDPVGCDGNSFVVDYLKVVLGFKEKNIVRIYSGDYYSEALESGEIAAAFLEAPYVKVLLAKYCNRFAVAKQSFKVGGFGFVFPKGSPLLSDISEAILKVSEKGELLELENALTSPYKCSDSDSDSDSGSLSPSSFWALFTITGGISTITLIVYLCRFVRDRRNVKLNEVAPEPEVELPGPVNQDDPLNEPGNPHPEQVAEAREDDQPVPDGAPEDDQPVPDGAPEINIHQENNFVSSGKQFTPPAPNASKTSKIAAKRAQKSSAVALNANTAKRLRQSCSQELPTEPESPRFKGLFKLNMANPFLPEQIDTTFESPDYKERFREYASRYGEETHLMLRSLIARNDALETRLRETNDRAESEAKEVAQRKKAAVEAQEKHKNIKQELHLKICEWGKERTQHESRVKEPEDEVAAIAQKATDAEGTLPGSPS</sequence>
<feature type="coiled-coil region" evidence="12">
    <location>
        <begin position="1002"/>
        <end position="1050"/>
    </location>
</feature>
<dbReference type="EMBL" id="JACGCM010000203">
    <property type="protein sequence ID" value="KAF6175249.1"/>
    <property type="molecule type" value="Genomic_DNA"/>
</dbReference>
<dbReference type="InterPro" id="IPR028082">
    <property type="entry name" value="Peripla_BP_I"/>
</dbReference>
<evidence type="ECO:0000256" key="9">
    <source>
        <dbReference type="ARBA" id="ARBA00023286"/>
    </source>
</evidence>
<proteinExistence type="predicted"/>
<evidence type="ECO:0000259" key="16">
    <source>
        <dbReference type="SMART" id="SM00079"/>
    </source>
</evidence>
<name>A0A7J7P740_9MAGN</name>
<evidence type="ECO:0000256" key="13">
    <source>
        <dbReference type="SAM" id="MobiDB-lite"/>
    </source>
</evidence>